<organism evidence="1">
    <name type="scientific">Anguilla anguilla</name>
    <name type="common">European freshwater eel</name>
    <name type="synonym">Muraena anguilla</name>
    <dbReference type="NCBI Taxonomy" id="7936"/>
    <lineage>
        <taxon>Eukaryota</taxon>
        <taxon>Metazoa</taxon>
        <taxon>Chordata</taxon>
        <taxon>Craniata</taxon>
        <taxon>Vertebrata</taxon>
        <taxon>Euteleostomi</taxon>
        <taxon>Actinopterygii</taxon>
        <taxon>Neopterygii</taxon>
        <taxon>Teleostei</taxon>
        <taxon>Anguilliformes</taxon>
        <taxon>Anguillidae</taxon>
        <taxon>Anguilla</taxon>
    </lineage>
</organism>
<evidence type="ECO:0000313" key="1">
    <source>
        <dbReference type="EMBL" id="JAH66070.1"/>
    </source>
</evidence>
<sequence>MPSQRIMVCYRLFKRLNQRSAGKIERSFVCQISNRPFLLFLHLPTI</sequence>
<reference evidence="1" key="1">
    <citation type="submission" date="2014-11" db="EMBL/GenBank/DDBJ databases">
        <authorList>
            <person name="Amaro Gonzalez C."/>
        </authorList>
    </citation>
    <scope>NUCLEOTIDE SEQUENCE</scope>
</reference>
<protein>
    <submittedName>
        <fullName evidence="1">Uncharacterized protein</fullName>
    </submittedName>
</protein>
<name>A0A0E9ULD5_ANGAN</name>
<dbReference type="EMBL" id="GBXM01042507">
    <property type="protein sequence ID" value="JAH66070.1"/>
    <property type="molecule type" value="Transcribed_RNA"/>
</dbReference>
<accession>A0A0E9ULD5</accession>
<dbReference type="AlphaFoldDB" id="A0A0E9ULD5"/>
<reference evidence="1" key="2">
    <citation type="journal article" date="2015" name="Fish Shellfish Immunol.">
        <title>Early steps in the European eel (Anguilla anguilla)-Vibrio vulnificus interaction in the gills: Role of the RtxA13 toxin.</title>
        <authorList>
            <person name="Callol A."/>
            <person name="Pajuelo D."/>
            <person name="Ebbesson L."/>
            <person name="Teles M."/>
            <person name="MacKenzie S."/>
            <person name="Amaro C."/>
        </authorList>
    </citation>
    <scope>NUCLEOTIDE SEQUENCE</scope>
</reference>
<proteinExistence type="predicted"/>